<gene>
    <name evidence="9" type="ORF">M0811_03515</name>
</gene>
<comment type="domain">
    <text evidence="7">The DHHC domain is required for palmitoyltransferase activity.</text>
</comment>
<comment type="similarity">
    <text evidence="7">Belongs to the DHHC palmitoyltransferase family.</text>
</comment>
<dbReference type="InterPro" id="IPR001594">
    <property type="entry name" value="Palmitoyltrfase_DHHC"/>
</dbReference>
<feature type="transmembrane region" description="Helical" evidence="7">
    <location>
        <begin position="144"/>
        <end position="167"/>
    </location>
</feature>
<evidence type="ECO:0000256" key="6">
    <source>
        <dbReference type="ARBA" id="ARBA00023315"/>
    </source>
</evidence>
<name>A0A9Q0L4U1_ANAIG</name>
<keyword evidence="3 7" id="KW-0812">Transmembrane</keyword>
<evidence type="ECO:0000259" key="8">
    <source>
        <dbReference type="Pfam" id="PF01529"/>
    </source>
</evidence>
<feature type="domain" description="Palmitoyltransferase DHHC" evidence="8">
    <location>
        <begin position="97"/>
        <end position="223"/>
    </location>
</feature>
<keyword evidence="4 7" id="KW-1133">Transmembrane helix</keyword>
<dbReference type="InterPro" id="IPR039859">
    <property type="entry name" value="PFA4/ZDH16/20/ERF2-like"/>
</dbReference>
<feature type="transmembrane region" description="Helical" evidence="7">
    <location>
        <begin position="20"/>
        <end position="39"/>
    </location>
</feature>
<keyword evidence="10" id="KW-1185">Reference proteome</keyword>
<dbReference type="EMBL" id="JAPDFW010000147">
    <property type="protein sequence ID" value="KAJ5066182.1"/>
    <property type="molecule type" value="Genomic_DNA"/>
</dbReference>
<dbReference type="EC" id="2.3.1.225" evidence="7"/>
<comment type="caution">
    <text evidence="9">The sequence shown here is derived from an EMBL/GenBank/DDBJ whole genome shotgun (WGS) entry which is preliminary data.</text>
</comment>
<dbReference type="Proteomes" id="UP001149090">
    <property type="component" value="Unassembled WGS sequence"/>
</dbReference>
<protein>
    <recommendedName>
        <fullName evidence="7">Palmitoyltransferase</fullName>
        <ecNumber evidence="7">2.3.1.225</ecNumber>
    </recommendedName>
</protein>
<evidence type="ECO:0000256" key="7">
    <source>
        <dbReference type="RuleBase" id="RU079119"/>
    </source>
</evidence>
<evidence type="ECO:0000256" key="5">
    <source>
        <dbReference type="ARBA" id="ARBA00023136"/>
    </source>
</evidence>
<comment type="catalytic activity">
    <reaction evidence="7">
        <text>L-cysteinyl-[protein] + hexadecanoyl-CoA = S-hexadecanoyl-L-cysteinyl-[protein] + CoA</text>
        <dbReference type="Rhea" id="RHEA:36683"/>
        <dbReference type="Rhea" id="RHEA-COMP:10131"/>
        <dbReference type="Rhea" id="RHEA-COMP:11032"/>
        <dbReference type="ChEBI" id="CHEBI:29950"/>
        <dbReference type="ChEBI" id="CHEBI:57287"/>
        <dbReference type="ChEBI" id="CHEBI:57379"/>
        <dbReference type="ChEBI" id="CHEBI:74151"/>
        <dbReference type="EC" id="2.3.1.225"/>
    </reaction>
</comment>
<dbReference type="GO" id="GO:0016020">
    <property type="term" value="C:membrane"/>
    <property type="evidence" value="ECO:0007669"/>
    <property type="project" value="UniProtKB-SubCell"/>
</dbReference>
<dbReference type="GO" id="GO:0019706">
    <property type="term" value="F:protein-cysteine S-palmitoyltransferase activity"/>
    <property type="evidence" value="ECO:0007669"/>
    <property type="project" value="UniProtKB-EC"/>
</dbReference>
<feature type="transmembrane region" description="Helical" evidence="7">
    <location>
        <begin position="187"/>
        <end position="205"/>
    </location>
</feature>
<dbReference type="PANTHER" id="PTHR12246">
    <property type="entry name" value="PALMITOYLTRANSFERASE ZDHHC16"/>
    <property type="match status" value="1"/>
</dbReference>
<keyword evidence="2 7" id="KW-0808">Transferase</keyword>
<evidence type="ECO:0000313" key="10">
    <source>
        <dbReference type="Proteomes" id="UP001149090"/>
    </source>
</evidence>
<evidence type="ECO:0000256" key="2">
    <source>
        <dbReference type="ARBA" id="ARBA00022679"/>
    </source>
</evidence>
<organism evidence="9 10">
    <name type="scientific">Anaeramoeba ignava</name>
    <name type="common">Anaerobic marine amoeba</name>
    <dbReference type="NCBI Taxonomy" id="1746090"/>
    <lineage>
        <taxon>Eukaryota</taxon>
        <taxon>Metamonada</taxon>
        <taxon>Anaeramoebidae</taxon>
        <taxon>Anaeramoeba</taxon>
    </lineage>
</organism>
<evidence type="ECO:0000256" key="1">
    <source>
        <dbReference type="ARBA" id="ARBA00004141"/>
    </source>
</evidence>
<feature type="transmembrane region" description="Helical" evidence="7">
    <location>
        <begin position="51"/>
        <end position="72"/>
    </location>
</feature>
<sequence length="285" mass="34064">MCDDDEDYGDCPIWFRKSIFYSPPFILAFLATATYRSILMTNTLYWDEKPLIAKITLFSYHYFLLLYFITLYKSVFTDPGNAKRAVSRFDIENYFVEEKRFCKYCQIFKPERTHHCSHCKMCILKMDHHCPWVSNCIGFYNQKYFILFLFYSLLLTITISIIVFMSFITRTEENKQDIQIKNCYGTFFDFLLALLFVAFSLPFLYTNGRRVLKNVTVIEEIKSRNEEELKKYDLGIIENMKQTLGTNYFLWFFPTYKSVEGDGFFFKQSNKISINEKNLKEIKII</sequence>
<dbReference type="Pfam" id="PF01529">
    <property type="entry name" value="DHHC"/>
    <property type="match status" value="1"/>
</dbReference>
<dbReference type="PROSITE" id="PS50216">
    <property type="entry name" value="DHHC"/>
    <property type="match status" value="1"/>
</dbReference>
<keyword evidence="5 7" id="KW-0472">Membrane</keyword>
<accession>A0A9Q0L4U1</accession>
<dbReference type="OMA" id="FIVKENW"/>
<comment type="subcellular location">
    <subcellularLocation>
        <location evidence="1">Membrane</location>
        <topology evidence="1">Multi-pass membrane protein</topology>
    </subcellularLocation>
</comment>
<keyword evidence="6 7" id="KW-0012">Acyltransferase</keyword>
<evidence type="ECO:0000256" key="3">
    <source>
        <dbReference type="ARBA" id="ARBA00022692"/>
    </source>
</evidence>
<dbReference type="OrthoDB" id="9909019at2759"/>
<evidence type="ECO:0000256" key="4">
    <source>
        <dbReference type="ARBA" id="ARBA00022989"/>
    </source>
</evidence>
<evidence type="ECO:0000313" key="9">
    <source>
        <dbReference type="EMBL" id="KAJ5066182.1"/>
    </source>
</evidence>
<dbReference type="AlphaFoldDB" id="A0A9Q0L4U1"/>
<proteinExistence type="inferred from homology"/>
<reference evidence="9" key="1">
    <citation type="submission" date="2022-10" db="EMBL/GenBank/DDBJ databases">
        <title>Novel sulphate-reducing endosymbionts in the free-living metamonad Anaeramoeba.</title>
        <authorList>
            <person name="Jerlstrom-Hultqvist J."/>
            <person name="Cepicka I."/>
            <person name="Gallot-Lavallee L."/>
            <person name="Salas-Leiva D."/>
            <person name="Curtis B.A."/>
            <person name="Zahonova K."/>
            <person name="Pipaliya S."/>
            <person name="Dacks J."/>
            <person name="Roger A.J."/>
        </authorList>
    </citation>
    <scope>NUCLEOTIDE SEQUENCE</scope>
    <source>
        <strain evidence="9">BMAN</strain>
    </source>
</reference>